<dbReference type="Proteomes" id="UP000807769">
    <property type="component" value="Unassembled WGS sequence"/>
</dbReference>
<comment type="caution">
    <text evidence="1">The sequence shown here is derived from an EMBL/GenBank/DDBJ whole genome shotgun (WGS) entry which is preliminary data.</text>
</comment>
<accession>A0A9P7EDH3</accession>
<dbReference type="EMBL" id="JABBWG010000011">
    <property type="protein sequence ID" value="KAG1818696.1"/>
    <property type="molecule type" value="Genomic_DNA"/>
</dbReference>
<reference evidence="1" key="1">
    <citation type="journal article" date="2020" name="New Phytol.">
        <title>Comparative genomics reveals dynamic genome evolution in host specialist ectomycorrhizal fungi.</title>
        <authorList>
            <person name="Lofgren L.A."/>
            <person name="Nguyen N.H."/>
            <person name="Vilgalys R."/>
            <person name="Ruytinx J."/>
            <person name="Liao H.L."/>
            <person name="Branco S."/>
            <person name="Kuo A."/>
            <person name="LaButti K."/>
            <person name="Lipzen A."/>
            <person name="Andreopoulos W."/>
            <person name="Pangilinan J."/>
            <person name="Riley R."/>
            <person name="Hundley H."/>
            <person name="Na H."/>
            <person name="Barry K."/>
            <person name="Grigoriev I.V."/>
            <person name="Stajich J.E."/>
            <person name="Kennedy P.G."/>
        </authorList>
    </citation>
    <scope>NUCLEOTIDE SEQUENCE</scope>
    <source>
        <strain evidence="1">MN1</strain>
    </source>
</reference>
<proteinExistence type="predicted"/>
<keyword evidence="2" id="KW-1185">Reference proteome</keyword>
<gene>
    <name evidence="1" type="ORF">BJ212DRAFT_1347002</name>
</gene>
<dbReference type="GeneID" id="64629374"/>
<dbReference type="AlphaFoldDB" id="A0A9P7EDH3"/>
<organism evidence="1 2">
    <name type="scientific">Suillus subaureus</name>
    <dbReference type="NCBI Taxonomy" id="48587"/>
    <lineage>
        <taxon>Eukaryota</taxon>
        <taxon>Fungi</taxon>
        <taxon>Dikarya</taxon>
        <taxon>Basidiomycota</taxon>
        <taxon>Agaricomycotina</taxon>
        <taxon>Agaricomycetes</taxon>
        <taxon>Agaricomycetidae</taxon>
        <taxon>Boletales</taxon>
        <taxon>Suillineae</taxon>
        <taxon>Suillaceae</taxon>
        <taxon>Suillus</taxon>
    </lineage>
</organism>
<name>A0A9P7EDH3_9AGAM</name>
<evidence type="ECO:0000313" key="2">
    <source>
        <dbReference type="Proteomes" id="UP000807769"/>
    </source>
</evidence>
<dbReference type="RefSeq" id="XP_041194568.1">
    <property type="nucleotide sequence ID" value="XM_041335357.1"/>
</dbReference>
<evidence type="ECO:0000313" key="1">
    <source>
        <dbReference type="EMBL" id="KAG1818696.1"/>
    </source>
</evidence>
<protein>
    <submittedName>
        <fullName evidence="1">Uncharacterized protein</fullName>
    </submittedName>
</protein>
<sequence length="60" mass="7094">MSVTRWRRCRARNVECSRNFWHTSLRALLTCFAVGTTGRLSNRKGKRSMNEYRCPCRCPL</sequence>